<evidence type="ECO:0000313" key="2">
    <source>
        <dbReference type="Proteomes" id="UP001501578"/>
    </source>
</evidence>
<accession>A0ABP4BFM0</accession>
<protein>
    <submittedName>
        <fullName evidence="1">Uncharacterized protein</fullName>
    </submittedName>
</protein>
<evidence type="ECO:0000313" key="1">
    <source>
        <dbReference type="EMBL" id="GAA0950395.1"/>
    </source>
</evidence>
<dbReference type="Proteomes" id="UP001501578">
    <property type="component" value="Unassembled WGS sequence"/>
</dbReference>
<dbReference type="EMBL" id="BAAAHQ010000046">
    <property type="protein sequence ID" value="GAA0950395.1"/>
    <property type="molecule type" value="Genomic_DNA"/>
</dbReference>
<organism evidence="1 2">
    <name type="scientific">Nonomuraea longicatena</name>
    <dbReference type="NCBI Taxonomy" id="83682"/>
    <lineage>
        <taxon>Bacteria</taxon>
        <taxon>Bacillati</taxon>
        <taxon>Actinomycetota</taxon>
        <taxon>Actinomycetes</taxon>
        <taxon>Streptosporangiales</taxon>
        <taxon>Streptosporangiaceae</taxon>
        <taxon>Nonomuraea</taxon>
    </lineage>
</organism>
<proteinExistence type="predicted"/>
<sequence length="117" mass="12568">MGYELRVIRDSPLALAELARAIAPAGFELGASEEIVARHRETAYTVGRWRGQVVGEPDSDWHVAQLVRLSAVLGGRLVGEDGEVYLLTDGVVELVSGHTATEVGKFDVIIEAGPATW</sequence>
<dbReference type="RefSeq" id="WP_343954534.1">
    <property type="nucleotide sequence ID" value="NZ_BAAAHQ010000046.1"/>
</dbReference>
<keyword evidence="2" id="KW-1185">Reference proteome</keyword>
<reference evidence="2" key="1">
    <citation type="journal article" date="2019" name="Int. J. Syst. Evol. Microbiol.">
        <title>The Global Catalogue of Microorganisms (GCM) 10K type strain sequencing project: providing services to taxonomists for standard genome sequencing and annotation.</title>
        <authorList>
            <consortium name="The Broad Institute Genomics Platform"/>
            <consortium name="The Broad Institute Genome Sequencing Center for Infectious Disease"/>
            <person name="Wu L."/>
            <person name="Ma J."/>
        </authorList>
    </citation>
    <scope>NUCLEOTIDE SEQUENCE [LARGE SCALE GENOMIC DNA]</scope>
    <source>
        <strain evidence="2">JCM 11136</strain>
    </source>
</reference>
<gene>
    <name evidence="1" type="ORF">GCM10009560_69730</name>
</gene>
<comment type="caution">
    <text evidence="1">The sequence shown here is derived from an EMBL/GenBank/DDBJ whole genome shotgun (WGS) entry which is preliminary data.</text>
</comment>
<name>A0ABP4BFM0_9ACTN</name>